<dbReference type="Gene3D" id="3.40.50.1820">
    <property type="entry name" value="alpha/beta hydrolase"/>
    <property type="match status" value="1"/>
</dbReference>
<evidence type="ECO:0000313" key="3">
    <source>
        <dbReference type="Proteomes" id="UP001204746"/>
    </source>
</evidence>
<proteinExistence type="predicted"/>
<name>A0ABT1UP60_9ACTN</name>
<evidence type="ECO:0000256" key="1">
    <source>
        <dbReference type="SAM" id="MobiDB-lite"/>
    </source>
</evidence>
<keyword evidence="3" id="KW-1185">Reference proteome</keyword>
<organism evidence="2 3">
    <name type="scientific">Streptomyces rugosispiralis</name>
    <dbReference type="NCBI Taxonomy" id="2967341"/>
    <lineage>
        <taxon>Bacteria</taxon>
        <taxon>Bacillati</taxon>
        <taxon>Actinomycetota</taxon>
        <taxon>Actinomycetes</taxon>
        <taxon>Kitasatosporales</taxon>
        <taxon>Streptomycetaceae</taxon>
        <taxon>Streptomyces</taxon>
    </lineage>
</organism>
<comment type="caution">
    <text evidence="2">The sequence shown here is derived from an EMBL/GenBank/DDBJ whole genome shotgun (WGS) entry which is preliminary data.</text>
</comment>
<dbReference type="RefSeq" id="WP_256647959.1">
    <property type="nucleotide sequence ID" value="NZ_JANIAA010000001.1"/>
</dbReference>
<gene>
    <name evidence="2" type="ORF">NP777_00510</name>
</gene>
<dbReference type="InterPro" id="IPR029058">
    <property type="entry name" value="AB_hydrolase_fold"/>
</dbReference>
<reference evidence="2 3" key="1">
    <citation type="submission" date="2022-07" db="EMBL/GenBank/DDBJ databases">
        <authorList>
            <person name="Phongsopitanun W."/>
            <person name="Tanasupawat S."/>
        </authorList>
    </citation>
    <scope>NUCLEOTIDE SEQUENCE [LARGE SCALE GENOMIC DNA]</scope>
    <source>
        <strain evidence="2 3">RCU-064</strain>
    </source>
</reference>
<sequence length="115" mass="12450">MAVDLPGRGTRAEVGLDTVALADRLVDDAAALLTEAVDLSGYRREIPRTYVHLTRDQCYVEELQRRSLALLRPEVIDLDAGHMAMISAPESSPPSSTLLTADRGKACPADSRSVM</sequence>
<dbReference type="Proteomes" id="UP001204746">
    <property type="component" value="Unassembled WGS sequence"/>
</dbReference>
<evidence type="ECO:0000313" key="2">
    <source>
        <dbReference type="EMBL" id="MCQ8186756.1"/>
    </source>
</evidence>
<accession>A0ABT1UP60</accession>
<feature type="region of interest" description="Disordered" evidence="1">
    <location>
        <begin position="87"/>
        <end position="115"/>
    </location>
</feature>
<dbReference type="EMBL" id="JANIAA010000001">
    <property type="protein sequence ID" value="MCQ8186756.1"/>
    <property type="molecule type" value="Genomic_DNA"/>
</dbReference>
<feature type="compositionally biased region" description="Low complexity" evidence="1">
    <location>
        <begin position="87"/>
        <end position="96"/>
    </location>
</feature>
<protein>
    <submittedName>
        <fullName evidence="2">Uncharacterized protein</fullName>
    </submittedName>
</protein>